<protein>
    <submittedName>
        <fullName evidence="3">RNase III domain-containing protein</fullName>
    </submittedName>
</protein>
<dbReference type="WBParaSite" id="TMUE_1000005081.1">
    <property type="protein sequence ID" value="TMUE_1000005081.1"/>
    <property type="gene ID" value="WBGene00302556"/>
</dbReference>
<dbReference type="Gene3D" id="1.10.1520.10">
    <property type="entry name" value="Ribonuclease III domain"/>
    <property type="match status" value="1"/>
</dbReference>
<organism evidence="2 3">
    <name type="scientific">Trichuris muris</name>
    <name type="common">Mouse whipworm</name>
    <dbReference type="NCBI Taxonomy" id="70415"/>
    <lineage>
        <taxon>Eukaryota</taxon>
        <taxon>Metazoa</taxon>
        <taxon>Ecdysozoa</taxon>
        <taxon>Nematoda</taxon>
        <taxon>Enoplea</taxon>
        <taxon>Dorylaimia</taxon>
        <taxon>Trichinellida</taxon>
        <taxon>Trichuridae</taxon>
        <taxon>Trichuris</taxon>
    </lineage>
</organism>
<accession>A0A5S6QCK0</accession>
<evidence type="ECO:0000313" key="2">
    <source>
        <dbReference type="Proteomes" id="UP000046395"/>
    </source>
</evidence>
<proteinExistence type="predicted"/>
<dbReference type="InterPro" id="IPR036389">
    <property type="entry name" value="RNase_III_sf"/>
</dbReference>
<keyword evidence="2" id="KW-1185">Reference proteome</keyword>
<name>A0A5S6QCK0_TRIMR</name>
<feature type="domain" description="RNase III" evidence="1">
    <location>
        <begin position="47"/>
        <end position="69"/>
    </location>
</feature>
<dbReference type="InterPro" id="IPR000999">
    <property type="entry name" value="RNase_III_dom"/>
</dbReference>
<dbReference type="GO" id="GO:0006396">
    <property type="term" value="P:RNA processing"/>
    <property type="evidence" value="ECO:0007669"/>
    <property type="project" value="InterPro"/>
</dbReference>
<dbReference type="Proteomes" id="UP000046395">
    <property type="component" value="Unassembled WGS sequence"/>
</dbReference>
<evidence type="ECO:0000259" key="1">
    <source>
        <dbReference type="PROSITE" id="PS50142"/>
    </source>
</evidence>
<dbReference type="AlphaFoldDB" id="A0A5S6QCK0"/>
<evidence type="ECO:0000313" key="3">
    <source>
        <dbReference type="WBParaSite" id="TMUE_1000005081.1"/>
    </source>
</evidence>
<reference evidence="3" key="1">
    <citation type="submission" date="2019-12" db="UniProtKB">
        <authorList>
            <consortium name="WormBaseParasite"/>
        </authorList>
    </citation>
    <scope>IDENTIFICATION</scope>
</reference>
<dbReference type="STRING" id="70415.A0A5S6QCK0"/>
<dbReference type="PROSITE" id="PS50142">
    <property type="entry name" value="RNASE_3_2"/>
    <property type="match status" value="1"/>
</dbReference>
<sequence>MFTSSTLYLAIGSFVKFLTELNGDVNLNTELYLLNDFDDQEKDVEEFEVPKVLGDLFESVVGDIYLDSGCSLVRESLFASPDEQAAQESIATSLVAADPTFSVFAFALGKQLSIACRQSVLSNSPSFHSARLEADAACLVFMPVMTNRRSDPRPYDWLSICIGLMNGRFLVYSLDMNLRLLICVRFAYGPVKAVDHLSLLSTIKRRHQARYVNTSETDCSTELVYEKWNALNSWKAIASAGVCRRTLWERAVAITPNASQSEPTLRKAGSFHGSYCCVGSEPFISCLRTTSDIKQVQSLINDTVNRIRSSVNVPYHIVDYVLGTSKGAPSSSVDILADRAAAGKFSRWPISMLIARSNPGFAS</sequence>
<dbReference type="GO" id="GO:0004525">
    <property type="term" value="F:ribonuclease III activity"/>
    <property type="evidence" value="ECO:0007669"/>
    <property type="project" value="InterPro"/>
</dbReference>